<feature type="compositionally biased region" description="Polar residues" evidence="10">
    <location>
        <begin position="33"/>
        <end position="46"/>
    </location>
</feature>
<proteinExistence type="inferred from homology"/>
<feature type="compositionally biased region" description="Low complexity" evidence="10">
    <location>
        <begin position="693"/>
        <end position="716"/>
    </location>
</feature>
<feature type="compositionally biased region" description="Polar residues" evidence="10">
    <location>
        <begin position="190"/>
        <end position="200"/>
    </location>
</feature>
<evidence type="ECO:0000256" key="6">
    <source>
        <dbReference type="ARBA" id="ARBA00023204"/>
    </source>
</evidence>
<evidence type="ECO:0000256" key="4">
    <source>
        <dbReference type="ARBA" id="ARBA00022763"/>
    </source>
</evidence>
<evidence type="ECO:0000256" key="10">
    <source>
        <dbReference type="SAM" id="MobiDB-lite"/>
    </source>
</evidence>
<dbReference type="HAMAP" id="MF_03110">
    <property type="entry name" value="Endonuc_su_Slx4"/>
    <property type="match status" value="1"/>
</dbReference>
<comment type="caution">
    <text evidence="11">The sequence shown here is derived from an EMBL/GenBank/DDBJ whole genome shotgun (WGS) entry which is preliminary data.</text>
</comment>
<evidence type="ECO:0000313" key="12">
    <source>
        <dbReference type="Proteomes" id="UP000750711"/>
    </source>
</evidence>
<evidence type="ECO:0000256" key="7">
    <source>
        <dbReference type="ARBA" id="ARBA00023242"/>
    </source>
</evidence>
<dbReference type="GO" id="GO:0006281">
    <property type="term" value="P:DNA repair"/>
    <property type="evidence" value="ECO:0007669"/>
    <property type="project" value="UniProtKB-UniRule"/>
</dbReference>
<comment type="function">
    <text evidence="9">Regulatory subunit of the SLX1-SLX4 structure-specific endonuclease that resolves DNA secondary structures generated during DNA repair and recombination. Has endonuclease activity towards branched DNA substrates, introducing single-strand cuts in duplex DNA close to junctions with ss-DNA.</text>
</comment>
<evidence type="ECO:0000256" key="1">
    <source>
        <dbReference type="ARBA" id="ARBA00004123"/>
    </source>
</evidence>
<feature type="region of interest" description="Disordered" evidence="10">
    <location>
        <begin position="306"/>
        <end position="346"/>
    </location>
</feature>
<dbReference type="CDD" id="cd22999">
    <property type="entry name" value="SAP_SLX4"/>
    <property type="match status" value="1"/>
</dbReference>
<feature type="region of interest" description="Disordered" evidence="10">
    <location>
        <begin position="651"/>
        <end position="769"/>
    </location>
</feature>
<comment type="PTM">
    <text evidence="9">Phosphorylated in response to DNA damage.</text>
</comment>
<feature type="compositionally biased region" description="Polar residues" evidence="10">
    <location>
        <begin position="662"/>
        <end position="674"/>
    </location>
</feature>
<dbReference type="Proteomes" id="UP000750711">
    <property type="component" value="Unassembled WGS sequence"/>
</dbReference>
<keyword evidence="3 9" id="KW-0597">Phosphoprotein</keyword>
<dbReference type="GO" id="GO:0006310">
    <property type="term" value="P:DNA recombination"/>
    <property type="evidence" value="ECO:0007669"/>
    <property type="project" value="UniProtKB-UniRule"/>
</dbReference>
<comment type="similarity">
    <text evidence="2 9">Belongs to the SLX4 family.</text>
</comment>
<dbReference type="InterPro" id="IPR027784">
    <property type="entry name" value="Slx4_ascomycetes"/>
</dbReference>
<comment type="subcellular location">
    <subcellularLocation>
        <location evidence="1 9">Nucleus</location>
    </subcellularLocation>
</comment>
<reference evidence="11" key="1">
    <citation type="submission" date="2021-03" db="EMBL/GenBank/DDBJ databases">
        <title>Comparative genomics and phylogenomic investigation of the class Geoglossomycetes provide insights into ecological specialization and systematics.</title>
        <authorList>
            <person name="Melie T."/>
            <person name="Pirro S."/>
            <person name="Miller A.N."/>
            <person name="Quandt A."/>
        </authorList>
    </citation>
    <scope>NUCLEOTIDE SEQUENCE</scope>
    <source>
        <strain evidence="11">CAQ_001_2017</strain>
    </source>
</reference>
<dbReference type="GO" id="GO:0017108">
    <property type="term" value="F:5'-flap endonuclease activity"/>
    <property type="evidence" value="ECO:0007669"/>
    <property type="project" value="InterPro"/>
</dbReference>
<dbReference type="EMBL" id="JAGHQM010000287">
    <property type="protein sequence ID" value="KAH0562845.1"/>
    <property type="molecule type" value="Genomic_DNA"/>
</dbReference>
<evidence type="ECO:0000256" key="3">
    <source>
        <dbReference type="ARBA" id="ARBA00022553"/>
    </source>
</evidence>
<dbReference type="AlphaFoldDB" id="A0A9P8LF15"/>
<keyword evidence="7 9" id="KW-0539">Nucleus</keyword>
<keyword evidence="4 9" id="KW-0227">DNA damage</keyword>
<sequence length="923" mass="99073">MAANIVILSSSPPRPALDRTSMSPSPGLPSPSVLIQRTISAGSPRSSELPRNAIEAFKSGTALPRDGVTQEDRTRKPKPAKMTEPANGAPVGKGKKTMKNGAVPGKTGKQTGIKQMKVTKVLRNTSISQLDGKQYASKSELTVHEHSASLSGVVNEVTSDDHGLHLSKVMRRKVNWTPPKNTPVVDLSMTPLTSPTSVENQLEESTFDSCPEKSLKDLMASFGYRQEERPSSAAVLPGPLAGNGTRKRQWTELINPPSVVAPTSGETLINRIPLEETAPVKAADNEIVSIELALSETGPEEITQEQAFKGRVARKTPRSRAPRRKPKTVTQQATRPYDTRPPSPAPVLRHLAQQRIESHKDVGVEITALKSIPPPKRSHKARADKGADKVGPTPRRKRSKESESPSVLLSPRSALEKVGEQDILFGTSSQLAEERLPTLAPLLPAPSELDIFPSESRGVKNLIGREPQKRILPYSPTGGLWSAASRGLDGALMEAEVIDLATTPKARNALGSAAKVTMPVAPDQSLRVAAAPPNRKESWAQADENKALPVCPDDHMIEATKKNQAGSGPSRAHRLQNRVPDTAVATNVSSVFRNQPTPVDSPNIRLSKPDFTGYSTSQLSSELLSYGFKPIKSRNQMIMLLEKCWEGRMSRVAPKTPGPSASMPTPEQIENSRPTGGEPLVAEGPHRPTTMKQTRQSQNTSSISIISSCGVSSKTSECGPREDLLARRKNTPSNGPGPGTTNITSPKKARGRNKKLVATGGSGSPPDDEAWGRVGGVAKIAGQGVSPGGVGRLEINDLKADVLSSVSCTPSTEDPPLGASTAPTPSLSDEAKQQRRFDHITRAIVSQAQPKDAPAMPNFHQKILMYDPIVLEDLAAWLNTKGLADIGVDAEVGAAEVRAWCEQNSVCCLWKESLWRGTRSRHG</sequence>
<dbReference type="InterPro" id="IPR018574">
    <property type="entry name" value="Structure-sp_endonuc_su_Slx4"/>
</dbReference>
<evidence type="ECO:0000256" key="8">
    <source>
        <dbReference type="ARBA" id="ARBA00029496"/>
    </source>
</evidence>
<feature type="compositionally biased region" description="Polar residues" evidence="10">
    <location>
        <begin position="731"/>
        <end position="745"/>
    </location>
</feature>
<protein>
    <recommendedName>
        <fullName evidence="8 9">Structure-specific endonuclease subunit SLX4</fullName>
    </recommendedName>
</protein>
<dbReference type="GO" id="GO:0006260">
    <property type="term" value="P:DNA replication"/>
    <property type="evidence" value="ECO:0007669"/>
    <property type="project" value="InterPro"/>
</dbReference>
<evidence type="ECO:0000256" key="5">
    <source>
        <dbReference type="ARBA" id="ARBA00023172"/>
    </source>
</evidence>
<comment type="subunit">
    <text evidence="9">Forms a heterodimer with SLX1.</text>
</comment>
<feature type="region of interest" description="Disordered" evidence="10">
    <location>
        <begin position="806"/>
        <end position="832"/>
    </location>
</feature>
<accession>A0A9P8LF15</accession>
<gene>
    <name evidence="9" type="primary">SLX4</name>
    <name evidence="11" type="ORF">GP486_002532</name>
</gene>
<keyword evidence="12" id="KW-1185">Reference proteome</keyword>
<evidence type="ECO:0000313" key="11">
    <source>
        <dbReference type="EMBL" id="KAH0562845.1"/>
    </source>
</evidence>
<name>A0A9P8LF15_9PEZI</name>
<feature type="region of interest" description="Disordered" evidence="10">
    <location>
        <begin position="1"/>
        <end position="109"/>
    </location>
</feature>
<organism evidence="11 12">
    <name type="scientific">Trichoglossum hirsutum</name>
    <dbReference type="NCBI Taxonomy" id="265104"/>
    <lineage>
        <taxon>Eukaryota</taxon>
        <taxon>Fungi</taxon>
        <taxon>Dikarya</taxon>
        <taxon>Ascomycota</taxon>
        <taxon>Pezizomycotina</taxon>
        <taxon>Geoglossomycetes</taxon>
        <taxon>Geoglossales</taxon>
        <taxon>Geoglossaceae</taxon>
        <taxon>Trichoglossum</taxon>
    </lineage>
</organism>
<feature type="compositionally biased region" description="Basic residues" evidence="10">
    <location>
        <begin position="311"/>
        <end position="327"/>
    </location>
</feature>
<keyword evidence="5 9" id="KW-0233">DNA recombination</keyword>
<keyword evidence="6 9" id="KW-0234">DNA repair</keyword>
<evidence type="ECO:0000256" key="2">
    <source>
        <dbReference type="ARBA" id="ARBA00006661"/>
    </source>
</evidence>
<evidence type="ECO:0000256" key="9">
    <source>
        <dbReference type="HAMAP-Rule" id="MF_03110"/>
    </source>
</evidence>
<dbReference type="GO" id="GO:0033557">
    <property type="term" value="C:Slx1-Slx4 complex"/>
    <property type="evidence" value="ECO:0007669"/>
    <property type="project" value="UniProtKB-UniRule"/>
</dbReference>
<feature type="region of interest" description="Disordered" evidence="10">
    <location>
        <begin position="185"/>
        <end position="208"/>
    </location>
</feature>
<feature type="region of interest" description="Disordered" evidence="10">
    <location>
        <begin position="366"/>
        <end position="413"/>
    </location>
</feature>
<dbReference type="Pfam" id="PF09494">
    <property type="entry name" value="Slx4"/>
    <property type="match status" value="1"/>
</dbReference>